<name>A0AAW1FBW7_ZOAVI</name>
<feature type="region of interest" description="Disordered" evidence="1">
    <location>
        <begin position="1"/>
        <end position="22"/>
    </location>
</feature>
<keyword evidence="3" id="KW-1185">Reference proteome</keyword>
<protein>
    <submittedName>
        <fullName evidence="2">Uncharacterized protein</fullName>
    </submittedName>
</protein>
<gene>
    <name evidence="2" type="ORF">VZT92_009546</name>
</gene>
<proteinExistence type="predicted"/>
<organism evidence="2 3">
    <name type="scientific">Zoarces viviparus</name>
    <name type="common">Viviparous eelpout</name>
    <name type="synonym">Blennius viviparus</name>
    <dbReference type="NCBI Taxonomy" id="48416"/>
    <lineage>
        <taxon>Eukaryota</taxon>
        <taxon>Metazoa</taxon>
        <taxon>Chordata</taxon>
        <taxon>Craniata</taxon>
        <taxon>Vertebrata</taxon>
        <taxon>Euteleostomi</taxon>
        <taxon>Actinopterygii</taxon>
        <taxon>Neopterygii</taxon>
        <taxon>Teleostei</taxon>
        <taxon>Neoteleostei</taxon>
        <taxon>Acanthomorphata</taxon>
        <taxon>Eupercaria</taxon>
        <taxon>Perciformes</taxon>
        <taxon>Cottioidei</taxon>
        <taxon>Zoarcales</taxon>
        <taxon>Zoarcidae</taxon>
        <taxon>Zoarcinae</taxon>
        <taxon>Zoarces</taxon>
    </lineage>
</organism>
<dbReference type="AlphaFoldDB" id="A0AAW1FBW7"/>
<dbReference type="Proteomes" id="UP001488805">
    <property type="component" value="Unassembled WGS sequence"/>
</dbReference>
<accession>A0AAW1FBW7</accession>
<evidence type="ECO:0000313" key="2">
    <source>
        <dbReference type="EMBL" id="KAK9532144.1"/>
    </source>
</evidence>
<evidence type="ECO:0000313" key="3">
    <source>
        <dbReference type="Proteomes" id="UP001488805"/>
    </source>
</evidence>
<sequence>MSECKPIHAHPTAGIVHDPQHLWRPPEEMRLLRRRGSRGGEAPEEMRLLRRGGSRGGEAPEEMRLLRR</sequence>
<feature type="region of interest" description="Disordered" evidence="1">
    <location>
        <begin position="34"/>
        <end position="68"/>
    </location>
</feature>
<comment type="caution">
    <text evidence="2">The sequence shown here is derived from an EMBL/GenBank/DDBJ whole genome shotgun (WGS) entry which is preliminary data.</text>
</comment>
<reference evidence="2 3" key="1">
    <citation type="journal article" date="2024" name="Genome Biol. Evol.">
        <title>Chromosome-level genome assembly of the viviparous eelpout Zoarces viviparus.</title>
        <authorList>
            <person name="Fuhrmann N."/>
            <person name="Brasseur M.V."/>
            <person name="Bakowski C.E."/>
            <person name="Podsiadlowski L."/>
            <person name="Prost S."/>
            <person name="Krehenwinkel H."/>
            <person name="Mayer C."/>
        </authorList>
    </citation>
    <scope>NUCLEOTIDE SEQUENCE [LARGE SCALE GENOMIC DNA]</scope>
    <source>
        <strain evidence="2">NO-MEL_2022_Ind0_liver</strain>
    </source>
</reference>
<dbReference type="EMBL" id="JBCEZU010000078">
    <property type="protein sequence ID" value="KAK9532144.1"/>
    <property type="molecule type" value="Genomic_DNA"/>
</dbReference>
<evidence type="ECO:0000256" key="1">
    <source>
        <dbReference type="SAM" id="MobiDB-lite"/>
    </source>
</evidence>